<evidence type="ECO:0000313" key="3">
    <source>
        <dbReference type="Proteomes" id="UP001066276"/>
    </source>
</evidence>
<dbReference type="Proteomes" id="UP001066276">
    <property type="component" value="Chromosome 5"/>
</dbReference>
<dbReference type="AlphaFoldDB" id="A0AAV7RQI1"/>
<accession>A0AAV7RQI1</accession>
<organism evidence="2 3">
    <name type="scientific">Pleurodeles waltl</name>
    <name type="common">Iberian ribbed newt</name>
    <dbReference type="NCBI Taxonomy" id="8319"/>
    <lineage>
        <taxon>Eukaryota</taxon>
        <taxon>Metazoa</taxon>
        <taxon>Chordata</taxon>
        <taxon>Craniata</taxon>
        <taxon>Vertebrata</taxon>
        <taxon>Euteleostomi</taxon>
        <taxon>Amphibia</taxon>
        <taxon>Batrachia</taxon>
        <taxon>Caudata</taxon>
        <taxon>Salamandroidea</taxon>
        <taxon>Salamandridae</taxon>
        <taxon>Pleurodelinae</taxon>
        <taxon>Pleurodeles</taxon>
    </lineage>
</organism>
<sequence length="99" mass="10322">MKQGPGGEEQISRGVAGDCEGPTEPHARATRTLHLHCRSLHWARRAAGQERTGASGRCWPRGAALGLSQSSEMRRVPPDLGGGGNGRGGSAGPALEAQW</sequence>
<feature type="region of interest" description="Disordered" evidence="1">
    <location>
        <begin position="1"/>
        <end position="27"/>
    </location>
</feature>
<feature type="compositionally biased region" description="Gly residues" evidence="1">
    <location>
        <begin position="80"/>
        <end position="91"/>
    </location>
</feature>
<reference evidence="2" key="1">
    <citation type="journal article" date="2022" name="bioRxiv">
        <title>Sequencing and chromosome-scale assembly of the giantPleurodeles waltlgenome.</title>
        <authorList>
            <person name="Brown T."/>
            <person name="Elewa A."/>
            <person name="Iarovenko S."/>
            <person name="Subramanian E."/>
            <person name="Araus A.J."/>
            <person name="Petzold A."/>
            <person name="Susuki M."/>
            <person name="Suzuki K.-i.T."/>
            <person name="Hayashi T."/>
            <person name="Toyoda A."/>
            <person name="Oliveira C."/>
            <person name="Osipova E."/>
            <person name="Leigh N.D."/>
            <person name="Simon A."/>
            <person name="Yun M.H."/>
        </authorList>
    </citation>
    <scope>NUCLEOTIDE SEQUENCE</scope>
    <source>
        <strain evidence="2">20211129_DDA</strain>
        <tissue evidence="2">Liver</tissue>
    </source>
</reference>
<evidence type="ECO:0000313" key="2">
    <source>
        <dbReference type="EMBL" id="KAJ1155076.1"/>
    </source>
</evidence>
<proteinExistence type="predicted"/>
<keyword evidence="3" id="KW-1185">Reference proteome</keyword>
<protein>
    <submittedName>
        <fullName evidence="2">Uncharacterized protein</fullName>
    </submittedName>
</protein>
<gene>
    <name evidence="2" type="ORF">NDU88_007812</name>
</gene>
<evidence type="ECO:0000256" key="1">
    <source>
        <dbReference type="SAM" id="MobiDB-lite"/>
    </source>
</evidence>
<name>A0AAV7RQI1_PLEWA</name>
<comment type="caution">
    <text evidence="2">The sequence shown here is derived from an EMBL/GenBank/DDBJ whole genome shotgun (WGS) entry which is preliminary data.</text>
</comment>
<feature type="region of interest" description="Disordered" evidence="1">
    <location>
        <begin position="66"/>
        <end position="99"/>
    </location>
</feature>
<dbReference type="EMBL" id="JANPWB010000009">
    <property type="protein sequence ID" value="KAJ1155076.1"/>
    <property type="molecule type" value="Genomic_DNA"/>
</dbReference>